<evidence type="ECO:0000256" key="1">
    <source>
        <dbReference type="ARBA" id="ARBA00022448"/>
    </source>
</evidence>
<gene>
    <name evidence="8" type="ORF">LCGC14_1824260</name>
</gene>
<proteinExistence type="predicted"/>
<comment type="caution">
    <text evidence="8">The sequence shown here is derived from an EMBL/GenBank/DDBJ whole genome shotgun (WGS) entry which is preliminary data.</text>
</comment>
<evidence type="ECO:0000256" key="4">
    <source>
        <dbReference type="ARBA" id="ARBA00022982"/>
    </source>
</evidence>
<dbReference type="AlphaFoldDB" id="A0A0F9GI64"/>
<evidence type="ECO:0000256" key="3">
    <source>
        <dbReference type="ARBA" id="ARBA00022723"/>
    </source>
</evidence>
<keyword evidence="3" id="KW-0479">Metal-binding</keyword>
<keyword evidence="1" id="KW-0813">Transport</keyword>
<dbReference type="Pfam" id="PF09459">
    <property type="entry name" value="EB_dh"/>
    <property type="match status" value="1"/>
</dbReference>
<evidence type="ECO:0000256" key="5">
    <source>
        <dbReference type="ARBA" id="ARBA00023004"/>
    </source>
</evidence>
<dbReference type="InterPro" id="IPR019020">
    <property type="entry name" value="Cyt-c552/DMSO_Rdtase_haem-bd"/>
</dbReference>
<dbReference type="GO" id="GO:0020037">
    <property type="term" value="F:heme binding"/>
    <property type="evidence" value="ECO:0007669"/>
    <property type="project" value="InterPro"/>
</dbReference>
<keyword evidence="6" id="KW-0812">Transmembrane</keyword>
<evidence type="ECO:0000256" key="2">
    <source>
        <dbReference type="ARBA" id="ARBA00022617"/>
    </source>
</evidence>
<name>A0A0F9GI64_9ZZZZ</name>
<dbReference type="Gene3D" id="2.60.40.1190">
    <property type="match status" value="1"/>
</dbReference>
<keyword evidence="2" id="KW-0349">Heme</keyword>
<feature type="transmembrane region" description="Helical" evidence="6">
    <location>
        <begin position="433"/>
        <end position="455"/>
    </location>
</feature>
<protein>
    <recommendedName>
        <fullName evidence="7">Cytochrome c-552/DMSO reductase-like haem-binding domain-containing protein</fullName>
    </recommendedName>
</protein>
<keyword evidence="6" id="KW-0472">Membrane</keyword>
<accession>A0A0F9GI64</accession>
<keyword evidence="5" id="KW-0408">Iron</keyword>
<dbReference type="SMART" id="SM00887">
    <property type="entry name" value="EB_dh"/>
    <property type="match status" value="1"/>
</dbReference>
<evidence type="ECO:0000313" key="8">
    <source>
        <dbReference type="EMBL" id="KKL98453.1"/>
    </source>
</evidence>
<dbReference type="CDD" id="cd09625">
    <property type="entry name" value="DOMON_like_cytochrome"/>
    <property type="match status" value="1"/>
</dbReference>
<organism evidence="8">
    <name type="scientific">marine sediment metagenome</name>
    <dbReference type="NCBI Taxonomy" id="412755"/>
    <lineage>
        <taxon>unclassified sequences</taxon>
        <taxon>metagenomes</taxon>
        <taxon>ecological metagenomes</taxon>
    </lineage>
</organism>
<dbReference type="EMBL" id="LAZR01017920">
    <property type="protein sequence ID" value="KKL98453.1"/>
    <property type="molecule type" value="Genomic_DNA"/>
</dbReference>
<evidence type="ECO:0000259" key="7">
    <source>
        <dbReference type="SMART" id="SM00887"/>
    </source>
</evidence>
<keyword evidence="6" id="KW-1133">Transmembrane helix</keyword>
<dbReference type="GO" id="GO:0046872">
    <property type="term" value="F:metal ion binding"/>
    <property type="evidence" value="ECO:0007669"/>
    <property type="project" value="UniProtKB-KW"/>
</dbReference>
<sequence>MRTVILATSVAIFSGLLVLGWATHGTGIVKDDPERNIVIPDELTSELQVKAAYDGTRIWFRYRWPVDRPSLFNDVLVYQDGEWETRGGEALGPNPEFLTEDRVAMMIDDGSVPLFGRYGGYITIGDGLTTFTGVPETEEERTKYLPATRTDPNDFDTVKPESDLETLRAAGQFIDLWQWRSSRSNPIGLGDDGFVAEERGGDAGTGPYATNWDGATEQPLYMFNPDVAGSPALSIDAVIAGDVGFNDTYYLSAETAVPFDPNYAWQNGDTIPRRYLRPASGSRGDVVEPAVARWRNGFWDVTLVRNMDTGNPLEDKIFRDDGSYDLAFAVFRNASTMRWHYVSLPVSLGLEQPAQMVAERVEPGATPDWTQPWTEIKTFYPGQVTWGRLTDARQHPGADRIAARVPVAYRHSEEQLALYGVQVEFAKEIKRQWIWTLIASLGLIVGIGININLLMRREEEMK</sequence>
<keyword evidence="4" id="KW-0249">Electron transport</keyword>
<feature type="domain" description="Cytochrome c-552/DMSO reductase-like haem-binding" evidence="7">
    <location>
        <begin position="18"/>
        <end position="343"/>
    </location>
</feature>
<evidence type="ECO:0000256" key="6">
    <source>
        <dbReference type="SAM" id="Phobius"/>
    </source>
</evidence>
<reference evidence="8" key="1">
    <citation type="journal article" date="2015" name="Nature">
        <title>Complex archaea that bridge the gap between prokaryotes and eukaryotes.</title>
        <authorList>
            <person name="Spang A."/>
            <person name="Saw J.H."/>
            <person name="Jorgensen S.L."/>
            <person name="Zaremba-Niedzwiedzka K."/>
            <person name="Martijn J."/>
            <person name="Lind A.E."/>
            <person name="van Eijk R."/>
            <person name="Schleper C."/>
            <person name="Guy L."/>
            <person name="Ettema T.J."/>
        </authorList>
    </citation>
    <scope>NUCLEOTIDE SEQUENCE</scope>
</reference>